<name>A0A1T4VFL1_9BACT</name>
<dbReference type="InterPro" id="IPR017896">
    <property type="entry name" value="4Fe4S_Fe-S-bd"/>
</dbReference>
<dbReference type="GO" id="GO:0051539">
    <property type="term" value="F:4 iron, 4 sulfur cluster binding"/>
    <property type="evidence" value="ECO:0007669"/>
    <property type="project" value="UniProtKB-KW"/>
</dbReference>
<dbReference type="EMBL" id="FUYA01000001">
    <property type="protein sequence ID" value="SKA63693.1"/>
    <property type="molecule type" value="Genomic_DNA"/>
</dbReference>
<evidence type="ECO:0000259" key="5">
    <source>
        <dbReference type="PROSITE" id="PS51379"/>
    </source>
</evidence>
<evidence type="ECO:0000256" key="1">
    <source>
        <dbReference type="ARBA" id="ARBA00022485"/>
    </source>
</evidence>
<keyword evidence="4" id="KW-0411">Iron-sulfur</keyword>
<dbReference type="PROSITE" id="PS00198">
    <property type="entry name" value="4FE4S_FER_1"/>
    <property type="match status" value="2"/>
</dbReference>
<dbReference type="PANTHER" id="PTHR43687:SF4">
    <property type="entry name" value="BLR5484 PROTEIN"/>
    <property type="match status" value="1"/>
</dbReference>
<feature type="domain" description="4Fe-4S ferredoxin-type" evidence="5">
    <location>
        <begin position="41"/>
        <end position="70"/>
    </location>
</feature>
<dbReference type="Pfam" id="PF13187">
    <property type="entry name" value="Fer4_9"/>
    <property type="match status" value="1"/>
</dbReference>
<dbReference type="RefSeq" id="WP_078683520.1">
    <property type="nucleotide sequence ID" value="NZ_FUYA01000001.1"/>
</dbReference>
<evidence type="ECO:0000256" key="3">
    <source>
        <dbReference type="ARBA" id="ARBA00023004"/>
    </source>
</evidence>
<keyword evidence="3" id="KW-0408">Iron</keyword>
<dbReference type="InterPro" id="IPR017900">
    <property type="entry name" value="4Fe4S_Fe_S_CS"/>
</dbReference>
<proteinExistence type="predicted"/>
<accession>A0A1T4VFL1</accession>
<feature type="domain" description="4Fe-4S ferredoxin-type" evidence="5">
    <location>
        <begin position="11"/>
        <end position="40"/>
    </location>
</feature>
<evidence type="ECO:0000313" key="6">
    <source>
        <dbReference type="EMBL" id="SKA63693.1"/>
    </source>
</evidence>
<keyword evidence="1" id="KW-0004">4Fe-4S</keyword>
<dbReference type="GO" id="GO:0046872">
    <property type="term" value="F:metal ion binding"/>
    <property type="evidence" value="ECO:0007669"/>
    <property type="project" value="UniProtKB-KW"/>
</dbReference>
<evidence type="ECO:0000313" key="7">
    <source>
        <dbReference type="Proteomes" id="UP000189733"/>
    </source>
</evidence>
<keyword evidence="7" id="KW-1185">Reference proteome</keyword>
<sequence length="95" mass="10483">MEHYRYIPGVVSLNFDEEACTGCGLCVDVCPHRVFEMINGKARLRDRDGCVECGACAKNCEGRAIRVDPGVGCAVCVIKSWLWSMGLRVSRPSCR</sequence>
<reference evidence="6 7" key="1">
    <citation type="submission" date="2017-02" db="EMBL/GenBank/DDBJ databases">
        <authorList>
            <person name="Peterson S.W."/>
        </authorList>
    </citation>
    <scope>NUCLEOTIDE SEQUENCE [LARGE SCALE GENOMIC DNA]</scope>
    <source>
        <strain evidence="6 7">DSM 18034</strain>
    </source>
</reference>
<dbReference type="Proteomes" id="UP000189733">
    <property type="component" value="Unassembled WGS sequence"/>
</dbReference>
<evidence type="ECO:0000256" key="2">
    <source>
        <dbReference type="ARBA" id="ARBA00022723"/>
    </source>
</evidence>
<gene>
    <name evidence="6" type="ORF">SAMN02745702_00194</name>
</gene>
<dbReference type="PROSITE" id="PS51379">
    <property type="entry name" value="4FE4S_FER_2"/>
    <property type="match status" value="2"/>
</dbReference>
<dbReference type="NCBIfam" id="NF040864">
    <property type="entry name" value="HgcB_ferredoxin"/>
    <property type="match status" value="1"/>
</dbReference>
<dbReference type="OrthoDB" id="9794954at2"/>
<dbReference type="AlphaFoldDB" id="A0A1T4VFL1"/>
<protein>
    <submittedName>
        <fullName evidence="6">4Fe-4S dicluster domain-containing protein</fullName>
    </submittedName>
</protein>
<keyword evidence="2" id="KW-0479">Metal-binding</keyword>
<dbReference type="Gene3D" id="3.30.70.20">
    <property type="match status" value="1"/>
</dbReference>
<organism evidence="6 7">
    <name type="scientific">Desulfobaculum bizertense DSM 18034</name>
    <dbReference type="NCBI Taxonomy" id="1121442"/>
    <lineage>
        <taxon>Bacteria</taxon>
        <taxon>Pseudomonadati</taxon>
        <taxon>Thermodesulfobacteriota</taxon>
        <taxon>Desulfovibrionia</taxon>
        <taxon>Desulfovibrionales</taxon>
        <taxon>Desulfovibrionaceae</taxon>
        <taxon>Desulfobaculum</taxon>
    </lineage>
</organism>
<dbReference type="PANTHER" id="PTHR43687">
    <property type="entry name" value="ADENYLYLSULFATE REDUCTASE, BETA SUBUNIT"/>
    <property type="match status" value="1"/>
</dbReference>
<dbReference type="SUPFAM" id="SSF54862">
    <property type="entry name" value="4Fe-4S ferredoxins"/>
    <property type="match status" value="1"/>
</dbReference>
<dbReference type="STRING" id="1121442.SAMN02745702_00194"/>
<evidence type="ECO:0000256" key="4">
    <source>
        <dbReference type="ARBA" id="ARBA00023014"/>
    </source>
</evidence>
<dbReference type="InterPro" id="IPR050572">
    <property type="entry name" value="Fe-S_Ferredoxin"/>
</dbReference>